<dbReference type="PANTHER" id="PTHR21301:SF10">
    <property type="entry name" value="REVERSE TRANSCRIPTASE DOMAIN-CONTAINING PROTEIN"/>
    <property type="match status" value="1"/>
</dbReference>
<feature type="non-terminal residue" evidence="1">
    <location>
        <position position="1"/>
    </location>
</feature>
<sequence>MGSTFTQVLANIYMFEWEQELIDHQHVRHEMYGRYIDDIFMTTNLSIEEITNLLEKMQHKDPNISISYKIDSAIDFLDVAIENNLGHLKTSIFHKSSAEPYILPYTSDHPHH</sequence>
<name>A0A816HQK0_ADIRI</name>
<accession>A0A816HQK0</accession>
<organism evidence="1 2">
    <name type="scientific">Adineta ricciae</name>
    <name type="common">Rotifer</name>
    <dbReference type="NCBI Taxonomy" id="249248"/>
    <lineage>
        <taxon>Eukaryota</taxon>
        <taxon>Metazoa</taxon>
        <taxon>Spiralia</taxon>
        <taxon>Gnathifera</taxon>
        <taxon>Rotifera</taxon>
        <taxon>Eurotatoria</taxon>
        <taxon>Bdelloidea</taxon>
        <taxon>Adinetida</taxon>
        <taxon>Adinetidae</taxon>
        <taxon>Adineta</taxon>
    </lineage>
</organism>
<keyword evidence="2" id="KW-1185">Reference proteome</keyword>
<reference evidence="1" key="1">
    <citation type="submission" date="2021-02" db="EMBL/GenBank/DDBJ databases">
        <authorList>
            <person name="Nowell W R."/>
        </authorList>
    </citation>
    <scope>NUCLEOTIDE SEQUENCE</scope>
</reference>
<evidence type="ECO:0000313" key="1">
    <source>
        <dbReference type="EMBL" id="CAF1690792.1"/>
    </source>
</evidence>
<gene>
    <name evidence="1" type="ORF">XAT740_LOCUS63899</name>
</gene>
<dbReference type="PANTHER" id="PTHR21301">
    <property type="entry name" value="REVERSE TRANSCRIPTASE"/>
    <property type="match status" value="1"/>
</dbReference>
<proteinExistence type="predicted"/>
<protein>
    <recommendedName>
        <fullName evidence="3">Reverse transcriptase domain-containing protein</fullName>
    </recommendedName>
</protein>
<dbReference type="EMBL" id="CAJNOR010020753">
    <property type="protein sequence ID" value="CAF1690792.1"/>
    <property type="molecule type" value="Genomic_DNA"/>
</dbReference>
<comment type="caution">
    <text evidence="1">The sequence shown here is derived from an EMBL/GenBank/DDBJ whole genome shotgun (WGS) entry which is preliminary data.</text>
</comment>
<evidence type="ECO:0008006" key="3">
    <source>
        <dbReference type="Google" id="ProtNLM"/>
    </source>
</evidence>
<dbReference type="Proteomes" id="UP000663828">
    <property type="component" value="Unassembled WGS sequence"/>
</dbReference>
<dbReference type="AlphaFoldDB" id="A0A816HQK0"/>
<evidence type="ECO:0000313" key="2">
    <source>
        <dbReference type="Proteomes" id="UP000663828"/>
    </source>
</evidence>